<keyword evidence="2" id="KW-1185">Reference proteome</keyword>
<sequence length="94" mass="9996">MQVARKLLDDCGAMVTDIKPYSNKLIVFQVNVRLGDWDGFVAGLRRSDMNFDLPAGPMEPRPLGDADGDVFGTISIVASGADSETSNVIPSVPG</sequence>
<reference evidence="1 2" key="1">
    <citation type="submission" date="2018-04" db="EMBL/GenBank/DDBJ databases">
        <title>Massilia violaceinigra sp. nov., a novel purple-pigmented bacterium isolated from Tianshan glacier, Xinjiang, China.</title>
        <authorList>
            <person name="Wang H."/>
        </authorList>
    </citation>
    <scope>NUCLEOTIDE SEQUENCE [LARGE SCALE GENOMIC DNA]</scope>
    <source>
        <strain evidence="1 2">B448-2</strain>
    </source>
</reference>
<evidence type="ECO:0000313" key="1">
    <source>
        <dbReference type="EMBL" id="PWF42259.1"/>
    </source>
</evidence>
<protein>
    <submittedName>
        <fullName evidence="1">Uncharacterized protein</fullName>
    </submittedName>
</protein>
<dbReference type="Proteomes" id="UP000241421">
    <property type="component" value="Unassembled WGS sequence"/>
</dbReference>
<organism evidence="1 2">
    <name type="scientific">Massilia glaciei</name>
    <dbReference type="NCBI Taxonomy" id="1524097"/>
    <lineage>
        <taxon>Bacteria</taxon>
        <taxon>Pseudomonadati</taxon>
        <taxon>Pseudomonadota</taxon>
        <taxon>Betaproteobacteria</taxon>
        <taxon>Burkholderiales</taxon>
        <taxon>Oxalobacteraceae</taxon>
        <taxon>Telluria group</taxon>
        <taxon>Massilia</taxon>
    </lineage>
</organism>
<proteinExistence type="predicted"/>
<name>A0A2U2HEU5_9BURK</name>
<dbReference type="AlphaFoldDB" id="A0A2U2HEU5"/>
<accession>A0A2U2HEU5</accession>
<comment type="caution">
    <text evidence="1">The sequence shown here is derived from an EMBL/GenBank/DDBJ whole genome shotgun (WGS) entry which is preliminary data.</text>
</comment>
<dbReference type="EMBL" id="PXWF02000299">
    <property type="protein sequence ID" value="PWF42259.1"/>
    <property type="molecule type" value="Genomic_DNA"/>
</dbReference>
<gene>
    <name evidence="1" type="ORF">C7C56_023025</name>
</gene>
<evidence type="ECO:0000313" key="2">
    <source>
        <dbReference type="Proteomes" id="UP000241421"/>
    </source>
</evidence>